<dbReference type="Gene3D" id="1.20.1250.20">
    <property type="entry name" value="MFS general substrate transporter like domains"/>
    <property type="match status" value="1"/>
</dbReference>
<accession>A0A7C5THF3</accession>
<feature type="transmembrane region" description="Helical" evidence="1">
    <location>
        <begin position="313"/>
        <end position="332"/>
    </location>
</feature>
<dbReference type="InterPro" id="IPR052528">
    <property type="entry name" value="Sugar_transport-like"/>
</dbReference>
<dbReference type="PANTHER" id="PTHR23526:SF2">
    <property type="entry name" value="MAJOR FACILITATOR SUPERFAMILY (MFS) PROFILE DOMAIN-CONTAINING PROTEIN"/>
    <property type="match status" value="1"/>
</dbReference>
<gene>
    <name evidence="3" type="ORF">ENL47_02990</name>
    <name evidence="2" type="ORF">ENM84_01180</name>
</gene>
<dbReference type="Pfam" id="PF07690">
    <property type="entry name" value="MFS_1"/>
    <property type="match status" value="1"/>
</dbReference>
<dbReference type="SUPFAM" id="SSF103473">
    <property type="entry name" value="MFS general substrate transporter"/>
    <property type="match status" value="1"/>
</dbReference>
<feature type="transmembrane region" description="Helical" evidence="1">
    <location>
        <begin position="9"/>
        <end position="30"/>
    </location>
</feature>
<feature type="transmembrane region" description="Helical" evidence="1">
    <location>
        <begin position="222"/>
        <end position="241"/>
    </location>
</feature>
<evidence type="ECO:0000256" key="1">
    <source>
        <dbReference type="SAM" id="Phobius"/>
    </source>
</evidence>
<organism evidence="2">
    <name type="scientific">Ignisphaera aggregans</name>
    <dbReference type="NCBI Taxonomy" id="334771"/>
    <lineage>
        <taxon>Archaea</taxon>
        <taxon>Thermoproteota</taxon>
        <taxon>Thermoprotei</taxon>
        <taxon>Desulfurococcales</taxon>
        <taxon>Desulfurococcaceae</taxon>
        <taxon>Ignisphaera</taxon>
    </lineage>
</organism>
<feature type="transmembrane region" description="Helical" evidence="1">
    <location>
        <begin position="75"/>
        <end position="96"/>
    </location>
</feature>
<keyword evidence="1" id="KW-0472">Membrane</keyword>
<evidence type="ECO:0000313" key="2">
    <source>
        <dbReference type="EMBL" id="HHP81256.1"/>
    </source>
</evidence>
<feature type="transmembrane region" description="Helical" evidence="1">
    <location>
        <begin position="179"/>
        <end position="201"/>
    </location>
</feature>
<dbReference type="EMBL" id="DRZI01000036">
    <property type="protein sequence ID" value="HHP81256.1"/>
    <property type="molecule type" value="Genomic_DNA"/>
</dbReference>
<dbReference type="PANTHER" id="PTHR23526">
    <property type="entry name" value="INTEGRAL MEMBRANE TRANSPORT PROTEIN-RELATED"/>
    <property type="match status" value="1"/>
</dbReference>
<dbReference type="EMBL" id="DRUB01000051">
    <property type="protein sequence ID" value="HHR95794.1"/>
    <property type="molecule type" value="Genomic_DNA"/>
</dbReference>
<dbReference type="InterPro" id="IPR011701">
    <property type="entry name" value="MFS"/>
</dbReference>
<feature type="transmembrane region" description="Helical" evidence="1">
    <location>
        <begin position="371"/>
        <end position="389"/>
    </location>
</feature>
<protein>
    <submittedName>
        <fullName evidence="2">MFS transporter</fullName>
    </submittedName>
</protein>
<evidence type="ECO:0000313" key="3">
    <source>
        <dbReference type="EMBL" id="HHR95794.1"/>
    </source>
</evidence>
<feature type="transmembrane region" description="Helical" evidence="1">
    <location>
        <begin position="288"/>
        <end position="307"/>
    </location>
</feature>
<feature type="transmembrane region" description="Helical" evidence="1">
    <location>
        <begin position="42"/>
        <end position="63"/>
    </location>
</feature>
<keyword evidence="1" id="KW-0812">Transmembrane</keyword>
<proteinExistence type="predicted"/>
<feature type="transmembrane region" description="Helical" evidence="1">
    <location>
        <begin position="108"/>
        <end position="133"/>
    </location>
</feature>
<sequence length="392" mass="43636">MLSITPKTIIVIFLIDSVMWGIWFGGLWSYRAAFASRITNSYTHIAITTAMPLIAASAIYMFFSIHGNFIKRYRVSLFKIAIVLSRIIYLVTSYTILTNLFNDIKLLYITSIGFTIANVIGSIAGIAWADYIADNIPIKFKSRYIALDSTLGTLGALIGTFIAGLMLYELHGIENYGRLFITISIIFLIDVPLLIFIRELNKASIEYSEESSRFHSEPIGRFYIAIVIIYLAVNLTSSVIPPYIIYRFKGDEIWISIINGVNWIAGLATPILWSIAVDFIGSLNTTKIAVTLAIITNMIFPYMPSLYLQTIRAFLAGTAGVGIWITLFSYLIKDVDTSHRVSHIARVFTIQNLVPAIAMNLGGILADTLNAPEIVFILPVIGFISIALLRSK</sequence>
<keyword evidence="1" id="KW-1133">Transmembrane helix</keyword>
<feature type="transmembrane region" description="Helical" evidence="1">
    <location>
        <begin position="253"/>
        <end position="276"/>
    </location>
</feature>
<dbReference type="AlphaFoldDB" id="A0A7C5THF3"/>
<dbReference type="GO" id="GO:0022857">
    <property type="term" value="F:transmembrane transporter activity"/>
    <property type="evidence" value="ECO:0007669"/>
    <property type="project" value="InterPro"/>
</dbReference>
<dbReference type="InterPro" id="IPR036259">
    <property type="entry name" value="MFS_trans_sf"/>
</dbReference>
<name>A0A7C5THF3_9CREN</name>
<comment type="caution">
    <text evidence="2">The sequence shown here is derived from an EMBL/GenBank/DDBJ whole genome shotgun (WGS) entry which is preliminary data.</text>
</comment>
<reference evidence="2" key="1">
    <citation type="journal article" date="2020" name="mSystems">
        <title>Genome- and Community-Level Interaction Insights into Carbon Utilization and Element Cycling Functions of Hydrothermarchaeota in Hydrothermal Sediment.</title>
        <authorList>
            <person name="Zhou Z."/>
            <person name="Liu Y."/>
            <person name="Xu W."/>
            <person name="Pan J."/>
            <person name="Luo Z.H."/>
            <person name="Li M."/>
        </authorList>
    </citation>
    <scope>NUCLEOTIDE SEQUENCE [LARGE SCALE GENOMIC DNA]</scope>
    <source>
        <strain evidence="3">SpSt-1</strain>
        <strain evidence="2">SpSt-1121</strain>
    </source>
</reference>
<feature type="transmembrane region" description="Helical" evidence="1">
    <location>
        <begin position="145"/>
        <end position="167"/>
    </location>
</feature>
<feature type="transmembrane region" description="Helical" evidence="1">
    <location>
        <begin position="344"/>
        <end position="365"/>
    </location>
</feature>